<dbReference type="GO" id="GO:0032259">
    <property type="term" value="P:methylation"/>
    <property type="evidence" value="ECO:0007669"/>
    <property type="project" value="UniProtKB-KW"/>
</dbReference>
<keyword evidence="1 4" id="KW-0489">Methyltransferase</keyword>
<dbReference type="GO" id="GO:0052706">
    <property type="term" value="F:L-histidine N(alpha)-methyltransferase activity"/>
    <property type="evidence" value="ECO:0007669"/>
    <property type="project" value="UniProtKB-EC"/>
</dbReference>
<protein>
    <submittedName>
        <fullName evidence="4">L-histidine N(Alpha)-methyltransferase</fullName>
        <ecNumber evidence="4">2.1.1.44</ecNumber>
    </submittedName>
</protein>
<sequence>MNPLILQELTIGLQAKPAHIAPKFFYDELGSKLFEAITLLDEYYPTRTEAHIMSRYIHEISAAVGDCDALVDLGAGNCAKASALFESLQPKQYWALDISKTFLDTAIANLQKQFPNIAMIAQACDLSQAIQLPDIAAQKKIFFYPGSSIGNFDPKEAHLFLQGIAQLLNGSGGLLIGVDLVKNREVLHRAYNDSLGITAAFNCNVLLHINRLIGTNFCLEDWEHDSFFNEQASRIEMHLRAKRDVTVSWDGHLAEFCKGETIHTENSYKYTQAGFQDLLKKAGFQKVVSWTDQNQNFMVCFASFA</sequence>
<organism evidence="4">
    <name type="scientific">Polynucleobacter sp. UK-FUSCHL-C3</name>
    <dbReference type="NCBI Taxonomy" id="2955208"/>
    <lineage>
        <taxon>Bacteria</taxon>
        <taxon>Pseudomonadati</taxon>
        <taxon>Pseudomonadota</taxon>
        <taxon>Betaproteobacteria</taxon>
        <taxon>Burkholderiales</taxon>
        <taxon>Burkholderiaceae</taxon>
        <taxon>Polynucleobacter</taxon>
    </lineage>
</organism>
<dbReference type="InterPro" id="IPR017804">
    <property type="entry name" value="MeTrfase_EgtD-like"/>
</dbReference>
<evidence type="ECO:0000313" key="4">
    <source>
        <dbReference type="EMBL" id="XCC56823.1"/>
    </source>
</evidence>
<evidence type="ECO:0000259" key="3">
    <source>
        <dbReference type="Pfam" id="PF10017"/>
    </source>
</evidence>
<dbReference type="Pfam" id="PF10017">
    <property type="entry name" value="Methyltransf_33"/>
    <property type="match status" value="1"/>
</dbReference>
<proteinExistence type="predicted"/>
<keyword evidence="2 4" id="KW-0808">Transferase</keyword>
<evidence type="ECO:0000256" key="1">
    <source>
        <dbReference type="ARBA" id="ARBA00022603"/>
    </source>
</evidence>
<feature type="domain" description="Histidine-specific methyltransferase SAM-dependent" evidence="3">
    <location>
        <begin position="7"/>
        <end position="302"/>
    </location>
</feature>
<dbReference type="InterPro" id="IPR051128">
    <property type="entry name" value="EgtD_Methyltrsf_superfamily"/>
</dbReference>
<dbReference type="PANTHER" id="PTHR43397">
    <property type="entry name" value="ERGOTHIONEINE BIOSYNTHESIS PROTEIN 1"/>
    <property type="match status" value="1"/>
</dbReference>
<dbReference type="AlphaFoldDB" id="A0AAU8A067"/>
<reference evidence="4" key="1">
    <citation type="submission" date="2022-06" db="EMBL/GenBank/DDBJ databases">
        <title>New Polynucleobacter species.</title>
        <authorList>
            <person name="Hahn M.W."/>
        </authorList>
    </citation>
    <scope>NUCLEOTIDE SEQUENCE</scope>
    <source>
        <strain evidence="4">UK-FUSCHL-C3</strain>
    </source>
</reference>
<name>A0AAU8A067_9BURK</name>
<dbReference type="InterPro" id="IPR035094">
    <property type="entry name" value="EgtD"/>
</dbReference>
<dbReference type="SUPFAM" id="SSF53335">
    <property type="entry name" value="S-adenosyl-L-methionine-dependent methyltransferases"/>
    <property type="match status" value="1"/>
</dbReference>
<accession>A0AAU8A067</accession>
<dbReference type="RefSeq" id="WP_353437822.1">
    <property type="nucleotide sequence ID" value="NZ_CP099959.1"/>
</dbReference>
<dbReference type="InterPro" id="IPR029063">
    <property type="entry name" value="SAM-dependent_MTases_sf"/>
</dbReference>
<dbReference type="Gene3D" id="3.40.50.150">
    <property type="entry name" value="Vaccinia Virus protein VP39"/>
    <property type="match status" value="1"/>
</dbReference>
<dbReference type="EMBL" id="CP099959">
    <property type="protein sequence ID" value="XCC56823.1"/>
    <property type="molecule type" value="Genomic_DNA"/>
</dbReference>
<dbReference type="PIRSF" id="PIRSF018005">
    <property type="entry name" value="UCP018005"/>
    <property type="match status" value="1"/>
</dbReference>
<evidence type="ECO:0000256" key="2">
    <source>
        <dbReference type="ARBA" id="ARBA00022679"/>
    </source>
</evidence>
<dbReference type="PANTHER" id="PTHR43397:SF1">
    <property type="entry name" value="ERGOTHIONEINE BIOSYNTHESIS PROTEIN 1"/>
    <property type="match status" value="1"/>
</dbReference>
<gene>
    <name evidence="4" type="primary">egtD</name>
    <name evidence="4" type="ORF">NKE59_04765</name>
</gene>
<dbReference type="EC" id="2.1.1.44" evidence="4"/>
<dbReference type="NCBIfam" id="TIGR03438">
    <property type="entry name" value="egtD_ergothio"/>
    <property type="match status" value="1"/>
</dbReference>
<dbReference type="InterPro" id="IPR019257">
    <property type="entry name" value="MeTrfase_dom"/>
</dbReference>